<dbReference type="PANTHER" id="PTHR36847:SF1">
    <property type="entry name" value="AMIDOLIGASE ENZYME"/>
    <property type="match status" value="1"/>
</dbReference>
<dbReference type="PANTHER" id="PTHR36847">
    <property type="entry name" value="AMIDOLIGASE ENZYME"/>
    <property type="match status" value="1"/>
</dbReference>
<evidence type="ECO:0000313" key="2">
    <source>
        <dbReference type="Proteomes" id="UP000799536"/>
    </source>
</evidence>
<evidence type="ECO:0000313" key="1">
    <source>
        <dbReference type="EMBL" id="KAF2199493.1"/>
    </source>
</evidence>
<gene>
    <name evidence="1" type="ORF">GQ43DRAFT_442437</name>
</gene>
<accession>A0A9P4MTW9</accession>
<comment type="caution">
    <text evidence="1">The sequence shown here is derived from an EMBL/GenBank/DDBJ whole genome shotgun (WGS) entry which is preliminary data.</text>
</comment>
<dbReference type="Proteomes" id="UP000799536">
    <property type="component" value="Unassembled WGS sequence"/>
</dbReference>
<organism evidence="1 2">
    <name type="scientific">Delitschia confertaspora ATCC 74209</name>
    <dbReference type="NCBI Taxonomy" id="1513339"/>
    <lineage>
        <taxon>Eukaryota</taxon>
        <taxon>Fungi</taxon>
        <taxon>Dikarya</taxon>
        <taxon>Ascomycota</taxon>
        <taxon>Pezizomycotina</taxon>
        <taxon>Dothideomycetes</taxon>
        <taxon>Pleosporomycetidae</taxon>
        <taxon>Pleosporales</taxon>
        <taxon>Delitschiaceae</taxon>
        <taxon>Delitschia</taxon>
    </lineage>
</organism>
<evidence type="ECO:0008006" key="3">
    <source>
        <dbReference type="Google" id="ProtNLM"/>
    </source>
</evidence>
<keyword evidence="2" id="KW-1185">Reference proteome</keyword>
<proteinExistence type="predicted"/>
<dbReference type="OrthoDB" id="5291055at2759"/>
<dbReference type="EMBL" id="ML994073">
    <property type="protein sequence ID" value="KAF2199493.1"/>
    <property type="molecule type" value="Genomic_DNA"/>
</dbReference>
<name>A0A9P4MTW9_9PLEO</name>
<sequence>MAPYSAYNFGVEIETVVRPYALRASFTDKDYYRQLAEKLANRQISAVPDLSSRYCKHPEYYSGKWFITRDGSLRRSHESFICMEIVSPVMNTRKEPSKTISEFWEAINVGFTVQKERSCGGHVHITPNSSNQRFSMSDLRTIAFASVVYEDCVYSILPASRKVNPYCNRNTRESGILHRICQQWGGGLSTQALSTVGSALAALSTPGEILAFMQSKRYVLWNFQHVLTNSSGTVEFRGGNQFLGTNGTLRWIAFVVAFVNLALSENLIQTNNVTYVSPSSPAFAPYMNAWWEKMRQSAKQLKMMRHLPKDWKEMQLS</sequence>
<dbReference type="InterPro" id="IPR022025">
    <property type="entry name" value="Amidoligase_2"/>
</dbReference>
<protein>
    <recommendedName>
        <fullName evidence="3">Amidoligase enzyme</fullName>
    </recommendedName>
</protein>
<reference evidence="1" key="1">
    <citation type="journal article" date="2020" name="Stud. Mycol.">
        <title>101 Dothideomycetes genomes: a test case for predicting lifestyles and emergence of pathogens.</title>
        <authorList>
            <person name="Haridas S."/>
            <person name="Albert R."/>
            <person name="Binder M."/>
            <person name="Bloem J."/>
            <person name="Labutti K."/>
            <person name="Salamov A."/>
            <person name="Andreopoulos B."/>
            <person name="Baker S."/>
            <person name="Barry K."/>
            <person name="Bills G."/>
            <person name="Bluhm B."/>
            <person name="Cannon C."/>
            <person name="Castanera R."/>
            <person name="Culley D."/>
            <person name="Daum C."/>
            <person name="Ezra D."/>
            <person name="Gonzalez J."/>
            <person name="Henrissat B."/>
            <person name="Kuo A."/>
            <person name="Liang C."/>
            <person name="Lipzen A."/>
            <person name="Lutzoni F."/>
            <person name="Magnuson J."/>
            <person name="Mondo S."/>
            <person name="Nolan M."/>
            <person name="Ohm R."/>
            <person name="Pangilinan J."/>
            <person name="Park H.-J."/>
            <person name="Ramirez L."/>
            <person name="Alfaro M."/>
            <person name="Sun H."/>
            <person name="Tritt A."/>
            <person name="Yoshinaga Y."/>
            <person name="Zwiers L.-H."/>
            <person name="Turgeon B."/>
            <person name="Goodwin S."/>
            <person name="Spatafora J."/>
            <person name="Crous P."/>
            <person name="Grigoriev I."/>
        </authorList>
    </citation>
    <scope>NUCLEOTIDE SEQUENCE</scope>
    <source>
        <strain evidence="1">ATCC 74209</strain>
    </source>
</reference>
<dbReference type="AlphaFoldDB" id="A0A9P4MTW9"/>
<dbReference type="Pfam" id="PF12224">
    <property type="entry name" value="Amidoligase_2"/>
    <property type="match status" value="1"/>
</dbReference>